<feature type="compositionally biased region" description="Basic and acidic residues" evidence="2">
    <location>
        <begin position="127"/>
        <end position="138"/>
    </location>
</feature>
<feature type="compositionally biased region" description="Polar residues" evidence="2">
    <location>
        <begin position="139"/>
        <end position="156"/>
    </location>
</feature>
<keyword evidence="5" id="KW-1185">Reference proteome</keyword>
<feature type="compositionally biased region" description="Low complexity" evidence="2">
    <location>
        <begin position="225"/>
        <end position="236"/>
    </location>
</feature>
<comment type="similarity">
    <text evidence="1">Belongs to the BTG family.</text>
</comment>
<dbReference type="Gene3D" id="3.90.640.90">
    <property type="entry name" value="Anti-proliferative protein, N-terminal domain"/>
    <property type="match status" value="1"/>
</dbReference>
<evidence type="ECO:0000256" key="2">
    <source>
        <dbReference type="SAM" id="MobiDB-lite"/>
    </source>
</evidence>
<feature type="region of interest" description="Disordered" evidence="2">
    <location>
        <begin position="1"/>
        <end position="38"/>
    </location>
</feature>
<gene>
    <name evidence="4" type="ORF">AALO_G00175240</name>
</gene>
<evidence type="ECO:0000256" key="1">
    <source>
        <dbReference type="ARBA" id="ARBA00007989"/>
    </source>
</evidence>
<dbReference type="InterPro" id="IPR033332">
    <property type="entry name" value="BTG"/>
</dbReference>
<dbReference type="PROSITE" id="PS00960">
    <property type="entry name" value="BTG_1"/>
    <property type="match status" value="1"/>
</dbReference>
<dbReference type="GO" id="GO:0005737">
    <property type="term" value="C:cytoplasm"/>
    <property type="evidence" value="ECO:0007669"/>
    <property type="project" value="TreeGrafter"/>
</dbReference>
<organism evidence="4 5">
    <name type="scientific">Alosa alosa</name>
    <name type="common">allis shad</name>
    <dbReference type="NCBI Taxonomy" id="278164"/>
    <lineage>
        <taxon>Eukaryota</taxon>
        <taxon>Metazoa</taxon>
        <taxon>Chordata</taxon>
        <taxon>Craniata</taxon>
        <taxon>Vertebrata</taxon>
        <taxon>Euteleostomi</taxon>
        <taxon>Actinopterygii</taxon>
        <taxon>Neopterygii</taxon>
        <taxon>Teleostei</taxon>
        <taxon>Clupei</taxon>
        <taxon>Clupeiformes</taxon>
        <taxon>Clupeoidei</taxon>
        <taxon>Clupeidae</taxon>
        <taxon>Alosa</taxon>
    </lineage>
</organism>
<evidence type="ECO:0000313" key="4">
    <source>
        <dbReference type="EMBL" id="KAG5271045.1"/>
    </source>
</evidence>
<dbReference type="InterPro" id="IPR036054">
    <property type="entry name" value="BTG-like_sf"/>
</dbReference>
<sequence length="300" mass="33936">MHIVTGRNEEGGECSGKLPEAARFRARPSGRSESRALQRETPKLLCEKYAEHWYPENPSKGQAYRCIRINAAAPCDDCIVRACEDSELLPSQLRLPREITLWIDPLEVCVRSGENCRYFTVASFNKSEEEEHVDKSDQDGSVSPSDLANLETSDYHSASSSDCGSEASSDAEEEVRDGELEGKKEKEKKEKAEEKPFAITMRPRTREPRKGPKSQQHPQKHPQKYQHPQQQQQKQQILGPQYFYHPAPMWPQYKKKGPVFLTTVCGPPPPPMVGYYLLPKPPPQFIVPHATLQPWGAVKG</sequence>
<comment type="caution">
    <text evidence="4">The sequence shown here is derived from an EMBL/GenBank/DDBJ whole genome shotgun (WGS) entry which is preliminary data.</text>
</comment>
<protein>
    <recommendedName>
        <fullName evidence="3">Anti-proliferative protein domain-containing protein</fullName>
    </recommendedName>
</protein>
<dbReference type="Proteomes" id="UP000823561">
    <property type="component" value="Chromosome 13"/>
</dbReference>
<proteinExistence type="inferred from homology"/>
<dbReference type="SUPFAM" id="SSF160696">
    <property type="entry name" value="BTG domain-like"/>
    <property type="match status" value="1"/>
</dbReference>
<dbReference type="AlphaFoldDB" id="A0AAV6G866"/>
<feature type="compositionally biased region" description="Basic and acidic residues" evidence="2">
    <location>
        <begin position="177"/>
        <end position="196"/>
    </location>
</feature>
<feature type="compositionally biased region" description="Low complexity" evidence="2">
    <location>
        <begin position="157"/>
        <end position="168"/>
    </location>
</feature>
<dbReference type="SMART" id="SM00099">
    <property type="entry name" value="btg1"/>
    <property type="match status" value="1"/>
</dbReference>
<dbReference type="EMBL" id="JADWDJ010000013">
    <property type="protein sequence ID" value="KAG5271045.1"/>
    <property type="molecule type" value="Genomic_DNA"/>
</dbReference>
<dbReference type="Pfam" id="PF07742">
    <property type="entry name" value="BTG"/>
    <property type="match status" value="1"/>
</dbReference>
<dbReference type="InterPro" id="IPR002087">
    <property type="entry name" value="Anti_prolifrtn"/>
</dbReference>
<accession>A0AAV6G866</accession>
<feature type="region of interest" description="Disordered" evidence="2">
    <location>
        <begin position="127"/>
        <end position="240"/>
    </location>
</feature>
<evidence type="ECO:0000313" key="5">
    <source>
        <dbReference type="Proteomes" id="UP000823561"/>
    </source>
</evidence>
<name>A0AAV6G866_9TELE</name>
<evidence type="ECO:0000259" key="3">
    <source>
        <dbReference type="PROSITE" id="PS00960"/>
    </source>
</evidence>
<dbReference type="PANTHER" id="PTHR22978">
    <property type="entry name" value="B-CELL TRANSLOCATION GENE"/>
    <property type="match status" value="1"/>
</dbReference>
<dbReference type="GO" id="GO:0005634">
    <property type="term" value="C:nucleus"/>
    <property type="evidence" value="ECO:0007669"/>
    <property type="project" value="TreeGrafter"/>
</dbReference>
<feature type="domain" description="Anti-proliferative protein" evidence="3">
    <location>
        <begin position="49"/>
        <end position="69"/>
    </location>
</feature>
<dbReference type="PANTHER" id="PTHR22978:SF12">
    <property type="entry name" value="MATERNAL B9.15 PROTEIN-LIKE ISOFORM X1"/>
    <property type="match status" value="1"/>
</dbReference>
<reference evidence="4" key="1">
    <citation type="submission" date="2020-10" db="EMBL/GenBank/DDBJ databases">
        <title>Chromosome-scale genome assembly of the Allis shad, Alosa alosa.</title>
        <authorList>
            <person name="Margot Z."/>
            <person name="Christophe K."/>
            <person name="Cabau C."/>
            <person name="Louis A."/>
            <person name="Berthelot C."/>
            <person name="Parey E."/>
            <person name="Roest Crollius H."/>
            <person name="Montfort J."/>
            <person name="Robinson-Rechavi M."/>
            <person name="Bucao C."/>
            <person name="Bouchez O."/>
            <person name="Gislard M."/>
            <person name="Lluch J."/>
            <person name="Milhes M."/>
            <person name="Lampietro C."/>
            <person name="Lopez Roques C."/>
            <person name="Donnadieu C."/>
            <person name="Braasch I."/>
            <person name="Desvignes T."/>
            <person name="Postlethwait J."/>
            <person name="Bobe J."/>
            <person name="Guiguen Y."/>
        </authorList>
    </citation>
    <scope>NUCLEOTIDE SEQUENCE</scope>
    <source>
        <strain evidence="4">M-15738</strain>
        <tissue evidence="4">Blood</tissue>
    </source>
</reference>